<feature type="compositionally biased region" description="Acidic residues" evidence="1">
    <location>
        <begin position="297"/>
        <end position="307"/>
    </location>
</feature>
<gene>
    <name evidence="2" type="ORF">OS493_035533</name>
</gene>
<dbReference type="EMBL" id="MU827355">
    <property type="protein sequence ID" value="KAJ7351808.1"/>
    <property type="molecule type" value="Genomic_DNA"/>
</dbReference>
<evidence type="ECO:0000256" key="1">
    <source>
        <dbReference type="SAM" id="MobiDB-lite"/>
    </source>
</evidence>
<sequence>MLQNGQNQEAEWTGGIHAPVEPSSWVHGYVIYLKMFYDIRLKWEETTNPEKLQQLYRQMNKLEGVLVELENKNDISQRWTVDSEAYQMARDAANDRQKKVALLKVHSKVVERWFLLSLKAKYAEGHALAKRLSKQITQATNSMKTAVDEFNKLECSSSCSLPRSVEFDSVKNPDSDIWLQIDSLGSTSPIPITIKRKAVDLYNLVDRGKEEITLLQSEMKNTIDHFIEQHRIFVSSVVDEISLQSCSAETRGKDILIRMKTLAIESQLVELKELFEAHIEDISLPDFLYPPRRDVTGEEEEEEEDDSLYLSLPDRESDIDSDSDCADDVDGGLDEVEDDIDSAFF</sequence>
<reference evidence="2" key="1">
    <citation type="submission" date="2023-01" db="EMBL/GenBank/DDBJ databases">
        <title>Genome assembly of the deep-sea coral Lophelia pertusa.</title>
        <authorList>
            <person name="Herrera S."/>
            <person name="Cordes E."/>
        </authorList>
    </citation>
    <scope>NUCLEOTIDE SEQUENCE</scope>
    <source>
        <strain evidence="2">USNM1676648</strain>
        <tissue evidence="2">Polyp</tissue>
    </source>
</reference>
<dbReference type="AlphaFoldDB" id="A0A9W9YIK2"/>
<proteinExistence type="predicted"/>
<feature type="region of interest" description="Disordered" evidence="1">
    <location>
        <begin position="290"/>
        <end position="333"/>
    </location>
</feature>
<accession>A0A9W9YIK2</accession>
<dbReference type="OrthoDB" id="5990178at2759"/>
<feature type="compositionally biased region" description="Acidic residues" evidence="1">
    <location>
        <begin position="319"/>
        <end position="333"/>
    </location>
</feature>
<dbReference type="Proteomes" id="UP001163046">
    <property type="component" value="Unassembled WGS sequence"/>
</dbReference>
<organism evidence="2 3">
    <name type="scientific">Desmophyllum pertusum</name>
    <dbReference type="NCBI Taxonomy" id="174260"/>
    <lineage>
        <taxon>Eukaryota</taxon>
        <taxon>Metazoa</taxon>
        <taxon>Cnidaria</taxon>
        <taxon>Anthozoa</taxon>
        <taxon>Hexacorallia</taxon>
        <taxon>Scleractinia</taxon>
        <taxon>Caryophylliina</taxon>
        <taxon>Caryophylliidae</taxon>
        <taxon>Desmophyllum</taxon>
    </lineage>
</organism>
<comment type="caution">
    <text evidence="2">The sequence shown here is derived from an EMBL/GenBank/DDBJ whole genome shotgun (WGS) entry which is preliminary data.</text>
</comment>
<keyword evidence="3" id="KW-1185">Reference proteome</keyword>
<evidence type="ECO:0000313" key="3">
    <source>
        <dbReference type="Proteomes" id="UP001163046"/>
    </source>
</evidence>
<name>A0A9W9YIK2_9CNID</name>
<protein>
    <submittedName>
        <fullName evidence="2">Uncharacterized protein</fullName>
    </submittedName>
</protein>
<evidence type="ECO:0000313" key="2">
    <source>
        <dbReference type="EMBL" id="KAJ7351808.1"/>
    </source>
</evidence>